<evidence type="ECO:0000313" key="2">
    <source>
        <dbReference type="Proteomes" id="UP000266340"/>
    </source>
</evidence>
<sequence>MKKFIVSLLGTLVVFIAIVWTSKTTMTGEIVKIKEINNEKVTIENLNGRVAAIEAPKTILNLIAVDKQYYFEYKKYRWRGPKLTNIQPIGN</sequence>
<gene>
    <name evidence="1" type="ORF">D3H35_23090</name>
</gene>
<evidence type="ECO:0000313" key="1">
    <source>
        <dbReference type="EMBL" id="RIE01276.1"/>
    </source>
</evidence>
<name>A0A398CDL6_9BACL</name>
<dbReference type="Proteomes" id="UP000266340">
    <property type="component" value="Unassembled WGS sequence"/>
</dbReference>
<dbReference type="RefSeq" id="WP_119151535.1">
    <property type="nucleotide sequence ID" value="NZ_JBHSOV010000041.1"/>
</dbReference>
<proteinExistence type="predicted"/>
<dbReference type="OrthoDB" id="9878833at2"/>
<dbReference type="AlphaFoldDB" id="A0A398CDL6"/>
<evidence type="ECO:0008006" key="3">
    <source>
        <dbReference type="Google" id="ProtNLM"/>
    </source>
</evidence>
<organism evidence="1 2">
    <name type="scientific">Cohnella faecalis</name>
    <dbReference type="NCBI Taxonomy" id="2315694"/>
    <lineage>
        <taxon>Bacteria</taxon>
        <taxon>Bacillati</taxon>
        <taxon>Bacillota</taxon>
        <taxon>Bacilli</taxon>
        <taxon>Bacillales</taxon>
        <taxon>Paenibacillaceae</taxon>
        <taxon>Cohnella</taxon>
    </lineage>
</organism>
<dbReference type="EMBL" id="QXJM01000040">
    <property type="protein sequence ID" value="RIE01276.1"/>
    <property type="molecule type" value="Genomic_DNA"/>
</dbReference>
<reference evidence="1 2" key="1">
    <citation type="submission" date="2018-09" db="EMBL/GenBank/DDBJ databases">
        <title>Cohnella cavernae sp. nov., isolated from a karst cave.</title>
        <authorList>
            <person name="Zhu H."/>
        </authorList>
    </citation>
    <scope>NUCLEOTIDE SEQUENCE [LARGE SCALE GENOMIC DNA]</scope>
    <source>
        <strain evidence="1 2">K2E09-144</strain>
    </source>
</reference>
<comment type="caution">
    <text evidence="1">The sequence shown here is derived from an EMBL/GenBank/DDBJ whole genome shotgun (WGS) entry which is preliminary data.</text>
</comment>
<keyword evidence="2" id="KW-1185">Reference proteome</keyword>
<protein>
    <recommendedName>
        <fullName evidence="3">DUF3221 domain-containing protein</fullName>
    </recommendedName>
</protein>
<accession>A0A398CDL6</accession>